<name>A0ABT1NNX2_9FIRM</name>
<dbReference type="SUPFAM" id="SSF81301">
    <property type="entry name" value="Nucleotidyltransferase"/>
    <property type="match status" value="1"/>
</dbReference>
<dbReference type="PANTHER" id="PTHR34822">
    <property type="entry name" value="GRPB DOMAIN PROTEIN (AFU_ORTHOLOGUE AFUA_1G01530)"/>
    <property type="match status" value="1"/>
</dbReference>
<dbReference type="PANTHER" id="PTHR34822:SF1">
    <property type="entry name" value="GRPB FAMILY PROTEIN"/>
    <property type="match status" value="1"/>
</dbReference>
<evidence type="ECO:0000313" key="2">
    <source>
        <dbReference type="Proteomes" id="UP001651880"/>
    </source>
</evidence>
<dbReference type="InterPro" id="IPR043519">
    <property type="entry name" value="NT_sf"/>
</dbReference>
<dbReference type="Gene3D" id="3.30.460.10">
    <property type="entry name" value="Beta Polymerase, domain 2"/>
    <property type="match status" value="1"/>
</dbReference>
<reference evidence="1 2" key="1">
    <citation type="submission" date="2021-10" db="EMBL/GenBank/DDBJ databases">
        <title>Lutispora strain m25 sp. nov., a thermophilic, non-spore-forming bacterium isolated from a lab-scale methanogenic bioreactor digesting anaerobic sludge.</title>
        <authorList>
            <person name="El Houari A."/>
            <person name="Mcdonald J."/>
        </authorList>
    </citation>
    <scope>NUCLEOTIDE SEQUENCE [LARGE SCALE GENOMIC DNA]</scope>
    <source>
        <strain evidence="2">m25</strain>
    </source>
</reference>
<dbReference type="RefSeq" id="WP_255229365.1">
    <property type="nucleotide sequence ID" value="NZ_JAJEKE010000031.1"/>
</dbReference>
<protein>
    <submittedName>
        <fullName evidence="1">GrpB family protein</fullName>
    </submittedName>
</protein>
<accession>A0ABT1NNX2</accession>
<comment type="caution">
    <text evidence="1">The sequence shown here is derived from an EMBL/GenBank/DDBJ whole genome shotgun (WGS) entry which is preliminary data.</text>
</comment>
<dbReference type="Proteomes" id="UP001651880">
    <property type="component" value="Unassembled WGS sequence"/>
</dbReference>
<gene>
    <name evidence="1" type="ORF">LJD61_19975</name>
</gene>
<organism evidence="1 2">
    <name type="scientific">Lutispora saccharofermentans</name>
    <dbReference type="NCBI Taxonomy" id="3024236"/>
    <lineage>
        <taxon>Bacteria</taxon>
        <taxon>Bacillati</taxon>
        <taxon>Bacillota</taxon>
        <taxon>Clostridia</taxon>
        <taxon>Lutisporales</taxon>
        <taxon>Lutisporaceae</taxon>
        <taxon>Lutispora</taxon>
    </lineage>
</organism>
<dbReference type="InterPro" id="IPR007344">
    <property type="entry name" value="GrpB/CoaE"/>
</dbReference>
<evidence type="ECO:0000313" key="1">
    <source>
        <dbReference type="EMBL" id="MCQ1531798.1"/>
    </source>
</evidence>
<proteinExistence type="predicted"/>
<dbReference type="EMBL" id="JAJEKE010000031">
    <property type="protein sequence ID" value="MCQ1531798.1"/>
    <property type="molecule type" value="Genomic_DNA"/>
</dbReference>
<sequence length="204" mass="24254">MKKTLSEMTLEELWELFPIILKEHNPEYEKWYLIEKEDIIRHIGQKNIKRINHIGSTSVEGLIAKPTIDILLELDNDCNLEWLKSTLTGMGWLLMSSENESDMRMAFNKGYTPDGFDEKVYHLHVRYHGDWNELYFKDYLREHSEVAEEYGLLKKLLWKKFEHNRDGYTDAKTEFIMKYTNIARACYGDRYSPDATGCKENKQQ</sequence>
<keyword evidence="2" id="KW-1185">Reference proteome</keyword>
<dbReference type="Pfam" id="PF04229">
    <property type="entry name" value="GrpB"/>
    <property type="match status" value="1"/>
</dbReference>